<dbReference type="AlphaFoldDB" id="A0A4R1QN18"/>
<sequence length="167" mass="18647">MKNQWSQFPFVLRRKILLTFLAGIASIAVSLVIFTVAADRILLVLGGFIFAASLVLGSSLWRTAARGQYEVVEGICASVSTPMLRRYRKIQLIDEQGAERTLLLSKTAKFQIGARYRFYFQKGSRPAVGNDYLDAALSTNSFLGYEVLEDAASCDEELESREQTPHE</sequence>
<dbReference type="EMBL" id="SLUM01000023">
    <property type="protein sequence ID" value="TCL54191.1"/>
    <property type="molecule type" value="Genomic_DNA"/>
</dbReference>
<reference evidence="2 3" key="1">
    <citation type="submission" date="2019-03" db="EMBL/GenBank/DDBJ databases">
        <title>Genomic Encyclopedia of Type Strains, Phase IV (KMG-IV): sequencing the most valuable type-strain genomes for metagenomic binning, comparative biology and taxonomic classification.</title>
        <authorList>
            <person name="Goeker M."/>
        </authorList>
    </citation>
    <scope>NUCLEOTIDE SEQUENCE [LARGE SCALE GENOMIC DNA]</scope>
    <source>
        <strain evidence="2 3">DSM 100451</strain>
    </source>
</reference>
<keyword evidence="1" id="KW-0812">Transmembrane</keyword>
<dbReference type="Proteomes" id="UP000295184">
    <property type="component" value="Unassembled WGS sequence"/>
</dbReference>
<dbReference type="STRING" id="1650663.GCA_001486665_01250"/>
<protein>
    <submittedName>
        <fullName evidence="2">Uncharacterized protein</fullName>
    </submittedName>
</protein>
<accession>A0A4R1QN18</accession>
<comment type="caution">
    <text evidence="2">The sequence shown here is derived from an EMBL/GenBank/DDBJ whole genome shotgun (WGS) entry which is preliminary data.</text>
</comment>
<organism evidence="2 3">
    <name type="scientific">Allofournierella massiliensis</name>
    <dbReference type="NCBI Taxonomy" id="1650663"/>
    <lineage>
        <taxon>Bacteria</taxon>
        <taxon>Bacillati</taxon>
        <taxon>Bacillota</taxon>
        <taxon>Clostridia</taxon>
        <taxon>Eubacteriales</taxon>
        <taxon>Oscillospiraceae</taxon>
        <taxon>Allofournierella</taxon>
    </lineage>
</organism>
<name>A0A4R1QN18_9FIRM</name>
<evidence type="ECO:0000313" key="2">
    <source>
        <dbReference type="EMBL" id="TCL54191.1"/>
    </source>
</evidence>
<evidence type="ECO:0000313" key="3">
    <source>
        <dbReference type="Proteomes" id="UP000295184"/>
    </source>
</evidence>
<dbReference type="OrthoDB" id="1909371at2"/>
<evidence type="ECO:0000256" key="1">
    <source>
        <dbReference type="SAM" id="Phobius"/>
    </source>
</evidence>
<feature type="transmembrane region" description="Helical" evidence="1">
    <location>
        <begin position="41"/>
        <end position="61"/>
    </location>
</feature>
<keyword evidence="1" id="KW-1133">Transmembrane helix</keyword>
<gene>
    <name evidence="2" type="ORF">EDD77_12347</name>
</gene>
<keyword evidence="1" id="KW-0472">Membrane</keyword>
<feature type="transmembrane region" description="Helical" evidence="1">
    <location>
        <begin position="16"/>
        <end position="35"/>
    </location>
</feature>
<proteinExistence type="predicted"/>
<dbReference type="RefSeq" id="WP_058963718.1">
    <property type="nucleotide sequence ID" value="NZ_CABKVM010000015.1"/>
</dbReference>